<reference evidence="4" key="1">
    <citation type="journal article" date="2019" name="Int. J. Syst. Evol. Microbiol.">
        <title>The Global Catalogue of Microorganisms (GCM) 10K type strain sequencing project: providing services to taxonomists for standard genome sequencing and annotation.</title>
        <authorList>
            <consortium name="The Broad Institute Genomics Platform"/>
            <consortium name="The Broad Institute Genome Sequencing Center for Infectious Disease"/>
            <person name="Wu L."/>
            <person name="Ma J."/>
        </authorList>
    </citation>
    <scope>NUCLEOTIDE SEQUENCE [LARGE SCALE GENOMIC DNA]</scope>
    <source>
        <strain evidence="4">KCTC 32255</strain>
    </source>
</reference>
<feature type="region of interest" description="Disordered" evidence="1">
    <location>
        <begin position="144"/>
        <end position="173"/>
    </location>
</feature>
<dbReference type="Proteomes" id="UP001596337">
    <property type="component" value="Unassembled WGS sequence"/>
</dbReference>
<evidence type="ECO:0000313" key="4">
    <source>
        <dbReference type="Proteomes" id="UP001596337"/>
    </source>
</evidence>
<proteinExistence type="predicted"/>
<dbReference type="RefSeq" id="WP_345400756.1">
    <property type="nucleotide sequence ID" value="NZ_BAABLA010000101.1"/>
</dbReference>
<comment type="caution">
    <text evidence="3">The sequence shown here is derived from an EMBL/GenBank/DDBJ whole genome shotgun (WGS) entry which is preliminary data.</text>
</comment>
<evidence type="ECO:0000256" key="1">
    <source>
        <dbReference type="SAM" id="MobiDB-lite"/>
    </source>
</evidence>
<name>A0ABW2C3I6_9PSEU</name>
<gene>
    <name evidence="3" type="ORF">ACFQGD_19905</name>
</gene>
<accession>A0ABW2C3I6</accession>
<dbReference type="EMBL" id="JBHSXX010000001">
    <property type="protein sequence ID" value="MFC6869409.1"/>
    <property type="molecule type" value="Genomic_DNA"/>
</dbReference>
<organism evidence="3 4">
    <name type="scientific">Haloechinothrix salitolerans</name>
    <dbReference type="NCBI Taxonomy" id="926830"/>
    <lineage>
        <taxon>Bacteria</taxon>
        <taxon>Bacillati</taxon>
        <taxon>Actinomycetota</taxon>
        <taxon>Actinomycetes</taxon>
        <taxon>Pseudonocardiales</taxon>
        <taxon>Pseudonocardiaceae</taxon>
        <taxon>Haloechinothrix</taxon>
    </lineage>
</organism>
<dbReference type="Pfam" id="PF01609">
    <property type="entry name" value="DDE_Tnp_1"/>
    <property type="match status" value="1"/>
</dbReference>
<evidence type="ECO:0000313" key="3">
    <source>
        <dbReference type="EMBL" id="MFC6869409.1"/>
    </source>
</evidence>
<feature type="domain" description="Transposase IS4-like" evidence="2">
    <location>
        <begin position="6"/>
        <end position="131"/>
    </location>
</feature>
<sequence>MGRSRGELTTKIHLLADRRSRSVVRVTTAGQRHDSLVFERLMNRLHIARTGLGRARNRGGQLLADKAYSTKKIGAHLWLRGITATIPEKADQIAHLPQMGSNGGRPPAFGPIAYKDRNTTERAFNKLKAFRAVARTDKRDYIFPGPSTWHRSRSGSAAPPGRSVRYPLTRGVSGERCKRSGF</sequence>
<evidence type="ECO:0000259" key="2">
    <source>
        <dbReference type="Pfam" id="PF01609"/>
    </source>
</evidence>
<protein>
    <submittedName>
        <fullName evidence="3">Transposase</fullName>
    </submittedName>
</protein>
<dbReference type="InterPro" id="IPR002559">
    <property type="entry name" value="Transposase_11"/>
</dbReference>
<keyword evidence="4" id="KW-1185">Reference proteome</keyword>